<comment type="subcellular location">
    <subcellularLocation>
        <location evidence="1">Membrane</location>
        <topology evidence="1">Multi-pass membrane protein</topology>
    </subcellularLocation>
</comment>
<keyword evidence="3" id="KW-0813">Transport</keyword>
<feature type="transmembrane region" description="Helical" evidence="9">
    <location>
        <begin position="373"/>
        <end position="395"/>
    </location>
</feature>
<feature type="transmembrane region" description="Helical" evidence="9">
    <location>
        <begin position="407"/>
        <end position="427"/>
    </location>
</feature>
<evidence type="ECO:0000256" key="3">
    <source>
        <dbReference type="ARBA" id="ARBA00022448"/>
    </source>
</evidence>
<protein>
    <submittedName>
        <fullName evidence="11">ATP-binding cassette</fullName>
    </submittedName>
</protein>
<keyword evidence="4 9" id="KW-0812">Transmembrane</keyword>
<evidence type="ECO:0000256" key="7">
    <source>
        <dbReference type="ARBA" id="ARBA00022989"/>
    </source>
</evidence>
<dbReference type="SUPFAM" id="SSF52540">
    <property type="entry name" value="P-loop containing nucleoside triphosphate hydrolases"/>
    <property type="match status" value="1"/>
</dbReference>
<feature type="domain" description="ABC transporter" evidence="10">
    <location>
        <begin position="32"/>
        <end position="276"/>
    </location>
</feature>
<dbReference type="PANTHER" id="PTHR48042">
    <property type="entry name" value="ABC TRANSPORTER G FAMILY MEMBER 11"/>
    <property type="match status" value="1"/>
</dbReference>
<dbReference type="PANTHER" id="PTHR48042:SF4">
    <property type="entry name" value="ABC TRANSPORTER DOMAIN-CONTAINING PROTEIN"/>
    <property type="match status" value="1"/>
</dbReference>
<proteinExistence type="inferred from homology"/>
<dbReference type="PROSITE" id="PS00211">
    <property type="entry name" value="ABC_TRANSPORTER_1"/>
    <property type="match status" value="1"/>
</dbReference>
<dbReference type="Pfam" id="PF01061">
    <property type="entry name" value="ABC2_membrane"/>
    <property type="match status" value="1"/>
</dbReference>
<feature type="transmembrane region" description="Helical" evidence="9">
    <location>
        <begin position="447"/>
        <end position="474"/>
    </location>
</feature>
<dbReference type="PROSITE" id="PS50893">
    <property type="entry name" value="ABC_TRANSPORTER_2"/>
    <property type="match status" value="1"/>
</dbReference>
<dbReference type="InterPro" id="IPR052215">
    <property type="entry name" value="Plant_ABCG"/>
</dbReference>
<sequence>MDSNVDEQVDTKNEAYQERSKACFHEKIGLCLTWEDLYVEIPNINNGNKAILQGINGYACPGDVLAILGPSGCGKSTLLDALAGRLDSKTRKTGEILINGRKQLLAYGTLAYVTQENILTWTLTVGEAVYYSAQLQLPSSMSRDEKKERAESTIREMGLQDSMDTRIGGWGIKGLSGGQKRRVSICIEILTRPKLLFLDEPTSGLDSAASYYVMKRIVELARQYDMTVLASIHQPVSHVFQLLHNLCLLSKGRMIYFGSATDADQFFTKNGFACPTHQNPADHYLRIINTDFDEDIECGTRGKITAEEVTNLLITSYRSSFDCEQMHSHIADIHSKGPKELVEKNGNKVSFFTQCLILTQRSFTNMRRDSGYYWMRLVIYVALGLGLGSVFYNVGSAYNSIQARGSMLMFVASLLTIMAIGGFPSFLEDMKVFQRERLNGHYGAVAFIFGNTVSSIPFLLLISFIPGAITYYLVGLQQKHEKFLYFSLILLACMMLVESLMMVVAVVVPNFLVGLITGAGMQGLMMLSGGFFQLPNDLPKFFWKYPLYYISFHKYAYQGLYKNEFMGLKFSSFDLGRSDNVRIEGDTILETVWQVEMGYSKWVDLAILFGMVIVYKLIFLCIVRLVKR</sequence>
<dbReference type="GO" id="GO:0005524">
    <property type="term" value="F:ATP binding"/>
    <property type="evidence" value="ECO:0007669"/>
    <property type="project" value="UniProtKB-KW"/>
</dbReference>
<name>A0AAV3QEP3_LITER</name>
<evidence type="ECO:0000256" key="8">
    <source>
        <dbReference type="ARBA" id="ARBA00023136"/>
    </source>
</evidence>
<evidence type="ECO:0000313" key="12">
    <source>
        <dbReference type="Proteomes" id="UP001454036"/>
    </source>
</evidence>
<feature type="transmembrane region" description="Helical" evidence="9">
    <location>
        <begin position="511"/>
        <end position="534"/>
    </location>
</feature>
<evidence type="ECO:0000256" key="5">
    <source>
        <dbReference type="ARBA" id="ARBA00022741"/>
    </source>
</evidence>
<evidence type="ECO:0000313" key="11">
    <source>
        <dbReference type="EMBL" id="GAA0161028.1"/>
    </source>
</evidence>
<dbReference type="InterPro" id="IPR017871">
    <property type="entry name" value="ABC_transporter-like_CS"/>
</dbReference>
<evidence type="ECO:0000256" key="4">
    <source>
        <dbReference type="ARBA" id="ARBA00022692"/>
    </source>
</evidence>
<keyword evidence="12" id="KW-1185">Reference proteome</keyword>
<organism evidence="11 12">
    <name type="scientific">Lithospermum erythrorhizon</name>
    <name type="common">Purple gromwell</name>
    <name type="synonym">Lithospermum officinale var. erythrorhizon</name>
    <dbReference type="NCBI Taxonomy" id="34254"/>
    <lineage>
        <taxon>Eukaryota</taxon>
        <taxon>Viridiplantae</taxon>
        <taxon>Streptophyta</taxon>
        <taxon>Embryophyta</taxon>
        <taxon>Tracheophyta</taxon>
        <taxon>Spermatophyta</taxon>
        <taxon>Magnoliopsida</taxon>
        <taxon>eudicotyledons</taxon>
        <taxon>Gunneridae</taxon>
        <taxon>Pentapetalae</taxon>
        <taxon>asterids</taxon>
        <taxon>lamiids</taxon>
        <taxon>Boraginales</taxon>
        <taxon>Boraginaceae</taxon>
        <taxon>Boraginoideae</taxon>
        <taxon>Lithospermeae</taxon>
        <taxon>Lithospermum</taxon>
    </lineage>
</organism>
<dbReference type="FunFam" id="3.40.50.300:FF:001533">
    <property type="entry name" value="ABC transporter G family member 11"/>
    <property type="match status" value="1"/>
</dbReference>
<gene>
    <name evidence="11" type="ORF">LIER_17443</name>
</gene>
<dbReference type="Pfam" id="PF00005">
    <property type="entry name" value="ABC_tran"/>
    <property type="match status" value="1"/>
</dbReference>
<accession>A0AAV3QEP3</accession>
<dbReference type="InterPro" id="IPR003593">
    <property type="entry name" value="AAA+_ATPase"/>
</dbReference>
<dbReference type="Pfam" id="PF19055">
    <property type="entry name" value="ABC2_membrane_7"/>
    <property type="match status" value="1"/>
</dbReference>
<keyword evidence="7 9" id="KW-1133">Transmembrane helix</keyword>
<dbReference type="InterPro" id="IPR027417">
    <property type="entry name" value="P-loop_NTPase"/>
</dbReference>
<reference evidence="11 12" key="1">
    <citation type="submission" date="2024-01" db="EMBL/GenBank/DDBJ databases">
        <title>The complete chloroplast genome sequence of Lithospermum erythrorhizon: insights into the phylogenetic relationship among Boraginaceae species and the maternal lineages of purple gromwells.</title>
        <authorList>
            <person name="Okada T."/>
            <person name="Watanabe K."/>
        </authorList>
    </citation>
    <scope>NUCLEOTIDE SEQUENCE [LARGE SCALE GENOMIC DNA]</scope>
</reference>
<evidence type="ECO:0000259" key="10">
    <source>
        <dbReference type="PROSITE" id="PS50893"/>
    </source>
</evidence>
<evidence type="ECO:0000256" key="1">
    <source>
        <dbReference type="ARBA" id="ARBA00004141"/>
    </source>
</evidence>
<dbReference type="EMBL" id="BAABME010004062">
    <property type="protein sequence ID" value="GAA0161028.1"/>
    <property type="molecule type" value="Genomic_DNA"/>
</dbReference>
<dbReference type="GO" id="GO:0140359">
    <property type="term" value="F:ABC-type transporter activity"/>
    <property type="evidence" value="ECO:0007669"/>
    <property type="project" value="InterPro"/>
</dbReference>
<keyword evidence="5" id="KW-0547">Nucleotide-binding</keyword>
<evidence type="ECO:0000256" key="9">
    <source>
        <dbReference type="SAM" id="Phobius"/>
    </source>
</evidence>
<feature type="transmembrane region" description="Helical" evidence="9">
    <location>
        <begin position="605"/>
        <end position="626"/>
    </location>
</feature>
<evidence type="ECO:0000256" key="2">
    <source>
        <dbReference type="ARBA" id="ARBA00005814"/>
    </source>
</evidence>
<keyword evidence="6 11" id="KW-0067">ATP-binding</keyword>
<dbReference type="SMART" id="SM00382">
    <property type="entry name" value="AAA"/>
    <property type="match status" value="1"/>
</dbReference>
<dbReference type="InterPro" id="IPR013525">
    <property type="entry name" value="ABC2_TM"/>
</dbReference>
<dbReference type="GO" id="GO:0016887">
    <property type="term" value="F:ATP hydrolysis activity"/>
    <property type="evidence" value="ECO:0007669"/>
    <property type="project" value="InterPro"/>
</dbReference>
<dbReference type="AlphaFoldDB" id="A0AAV3QEP3"/>
<feature type="transmembrane region" description="Helical" evidence="9">
    <location>
        <begin position="483"/>
        <end position="505"/>
    </location>
</feature>
<comment type="similarity">
    <text evidence="2">Belongs to the ABC transporter superfamily. ABCG family. Eye pigment precursor importer (TC 3.A.1.204) subfamily.</text>
</comment>
<keyword evidence="8 9" id="KW-0472">Membrane</keyword>
<dbReference type="Gene3D" id="3.40.50.300">
    <property type="entry name" value="P-loop containing nucleotide triphosphate hydrolases"/>
    <property type="match status" value="1"/>
</dbReference>
<dbReference type="GO" id="GO:0016020">
    <property type="term" value="C:membrane"/>
    <property type="evidence" value="ECO:0007669"/>
    <property type="project" value="UniProtKB-SubCell"/>
</dbReference>
<evidence type="ECO:0000256" key="6">
    <source>
        <dbReference type="ARBA" id="ARBA00022840"/>
    </source>
</evidence>
<comment type="caution">
    <text evidence="11">The sequence shown here is derived from an EMBL/GenBank/DDBJ whole genome shotgun (WGS) entry which is preliminary data.</text>
</comment>
<dbReference type="Proteomes" id="UP001454036">
    <property type="component" value="Unassembled WGS sequence"/>
</dbReference>
<dbReference type="InterPro" id="IPR043926">
    <property type="entry name" value="ABCG_dom"/>
</dbReference>
<dbReference type="InterPro" id="IPR003439">
    <property type="entry name" value="ABC_transporter-like_ATP-bd"/>
</dbReference>